<keyword evidence="6" id="KW-0479">Metal-binding</keyword>
<feature type="compositionally biased region" description="Pro residues" evidence="10">
    <location>
        <begin position="7"/>
        <end position="24"/>
    </location>
</feature>
<evidence type="ECO:0000256" key="6">
    <source>
        <dbReference type="ARBA" id="ARBA00022723"/>
    </source>
</evidence>
<keyword evidence="8" id="KW-0464">Manganese</keyword>
<evidence type="ECO:0000313" key="13">
    <source>
        <dbReference type="EMBL" id="EFJ39475.1"/>
    </source>
</evidence>
<accession>D8ULC1</accession>
<dbReference type="OrthoDB" id="952271at2759"/>
<dbReference type="InterPro" id="IPR017850">
    <property type="entry name" value="Alkaline_phosphatase_core_sf"/>
</dbReference>
<protein>
    <recommendedName>
        <fullName evidence="5">phosphoglycerate mutase (2,3-diphosphoglycerate-independent)</fullName>
        <ecNumber evidence="5">5.4.2.12</ecNumber>
    </recommendedName>
</protein>
<evidence type="ECO:0000256" key="5">
    <source>
        <dbReference type="ARBA" id="ARBA00012026"/>
    </source>
</evidence>
<dbReference type="Pfam" id="PF01676">
    <property type="entry name" value="Metalloenzyme"/>
    <property type="match status" value="1"/>
</dbReference>
<dbReference type="Gene3D" id="3.40.1450.10">
    <property type="entry name" value="BPG-independent phosphoglycerate mutase, domain B"/>
    <property type="match status" value="1"/>
</dbReference>
<sequence>MAATPDFTPPASPPHTPLLPPPAQDPDTDYTLRPHASIPPPAGPLLLILLSGIAADNSAAAAASASAGGGASSDRHNAVRAAATPVLDAARAAAAAVGRIRTVRAAGEAVGLPAAAAGAVAHSEASHLTLACGRALPQAASLVDAALASGALFRSPGWRYLRGAFAAPHTVHFIGLLSDGGVHSSVRHLTALLRGAASRGARRLRVHVLLDGRDVPDGSSVTCVDDLESELAALRAAGCDARVASGGGRMRVTMDRYESNWAAVKRGWDAHVLGEAPHKFPDPLTAVIKLRGSETNPVSDQHLEPFVIVEEEEEDPVGPILDGDGVVLFNFRSDRMTQLVQALEAPEGQFTGFDRGRVPKDLRVVGLTRYCHSPRLPSRCLVAPARGRRPHLLTRYLAASGVPALAVGEPSSAGHLTFCWNGNAYDKLHDDSILDEHRVVRQDVDGKGSRFTTCIREALHEARHRFIRVLLPDADLAAHTGDLAATIRAVETVDAAVGELISAVDAVNGRWLLTSDHGNADDMVQRDVWGCPLYDDDGRPLPYPGHTNAPVPVLFGGAGLPDGVRFRSGLPEAGLANVTATLLNLLGFGAPCAYEPSLLEAR</sequence>
<dbReference type="GO" id="GO:0006096">
    <property type="term" value="P:glycolytic process"/>
    <property type="evidence" value="ECO:0007669"/>
    <property type="project" value="UniProtKB-UniPathway"/>
</dbReference>
<evidence type="ECO:0000256" key="9">
    <source>
        <dbReference type="ARBA" id="ARBA00023235"/>
    </source>
</evidence>
<organism evidence="14">
    <name type="scientific">Volvox carteri f. nagariensis</name>
    <dbReference type="NCBI Taxonomy" id="3068"/>
    <lineage>
        <taxon>Eukaryota</taxon>
        <taxon>Viridiplantae</taxon>
        <taxon>Chlorophyta</taxon>
        <taxon>core chlorophytes</taxon>
        <taxon>Chlorophyceae</taxon>
        <taxon>CS clade</taxon>
        <taxon>Chlamydomonadales</taxon>
        <taxon>Volvocaceae</taxon>
        <taxon>Volvox</taxon>
    </lineage>
</organism>
<evidence type="ECO:0000259" key="12">
    <source>
        <dbReference type="Pfam" id="PF06415"/>
    </source>
</evidence>
<feature type="domain" description="Metalloenzyme" evidence="11">
    <location>
        <begin position="69"/>
        <end position="588"/>
    </location>
</feature>
<dbReference type="SUPFAM" id="SSF53649">
    <property type="entry name" value="Alkaline phosphatase-like"/>
    <property type="match status" value="1"/>
</dbReference>
<evidence type="ECO:0000259" key="11">
    <source>
        <dbReference type="Pfam" id="PF01676"/>
    </source>
</evidence>
<dbReference type="AlphaFoldDB" id="D8ULC1"/>
<dbReference type="PANTHER" id="PTHR31637">
    <property type="entry name" value="2,3-BISPHOSPHOGLYCERATE-INDEPENDENT PHOSPHOGLYCERATE MUTASE"/>
    <property type="match status" value="1"/>
</dbReference>
<evidence type="ECO:0000256" key="1">
    <source>
        <dbReference type="ARBA" id="ARBA00000370"/>
    </source>
</evidence>
<dbReference type="Pfam" id="PF06415">
    <property type="entry name" value="iPGM_N"/>
    <property type="match status" value="1"/>
</dbReference>
<dbReference type="FunFam" id="3.40.1450.10:FF:000002">
    <property type="entry name" value="2,3-bisphosphoglycerate-independent phosphoglycerate mutase"/>
    <property type="match status" value="1"/>
</dbReference>
<dbReference type="UniPathway" id="UPA00109">
    <property type="reaction ID" value="UER00186"/>
</dbReference>
<dbReference type="STRING" id="3068.D8ULC1"/>
<dbReference type="PANTHER" id="PTHR31637:SF0">
    <property type="entry name" value="2,3-BISPHOSPHOGLYCERATE-INDEPENDENT PHOSPHOGLYCERATE MUTASE"/>
    <property type="match status" value="1"/>
</dbReference>
<dbReference type="GO" id="GO:0030145">
    <property type="term" value="F:manganese ion binding"/>
    <property type="evidence" value="ECO:0007669"/>
    <property type="project" value="InterPro"/>
</dbReference>
<evidence type="ECO:0000256" key="2">
    <source>
        <dbReference type="ARBA" id="ARBA00001936"/>
    </source>
</evidence>
<dbReference type="GeneID" id="9621305"/>
<name>D8ULC1_VOLCA</name>
<gene>
    <name evidence="13" type="ORF">VOLCADRAFT_71079</name>
</gene>
<proteinExistence type="inferred from homology"/>
<dbReference type="RefSeq" id="XP_002959457.1">
    <property type="nucleotide sequence ID" value="XM_002959411.1"/>
</dbReference>
<dbReference type="InterPro" id="IPR006124">
    <property type="entry name" value="Metalloenzyme"/>
</dbReference>
<reference evidence="13 14" key="1">
    <citation type="journal article" date="2010" name="Science">
        <title>Genomic analysis of organismal complexity in the multicellular green alga Volvox carteri.</title>
        <authorList>
            <person name="Prochnik S.E."/>
            <person name="Umen J."/>
            <person name="Nedelcu A.M."/>
            <person name="Hallmann A."/>
            <person name="Miller S.M."/>
            <person name="Nishii I."/>
            <person name="Ferris P."/>
            <person name="Kuo A."/>
            <person name="Mitros T."/>
            <person name="Fritz-Laylin L.K."/>
            <person name="Hellsten U."/>
            <person name="Chapman J."/>
            <person name="Simakov O."/>
            <person name="Rensing S.A."/>
            <person name="Terry A."/>
            <person name="Pangilinan J."/>
            <person name="Kapitonov V."/>
            <person name="Jurka J."/>
            <person name="Salamov A."/>
            <person name="Shapiro H."/>
            <person name="Schmutz J."/>
            <person name="Grimwood J."/>
            <person name="Lindquist E."/>
            <person name="Lucas S."/>
            <person name="Grigoriev I.V."/>
            <person name="Schmitt R."/>
            <person name="Kirk D."/>
            <person name="Rokhsar D.S."/>
        </authorList>
    </citation>
    <scope>NUCLEOTIDE SEQUENCE [LARGE SCALE GENOMIC DNA]</scope>
    <source>
        <strain evidence="14">f. Nagariensis / Eve</strain>
    </source>
</reference>
<evidence type="ECO:0000313" key="14">
    <source>
        <dbReference type="Proteomes" id="UP000001058"/>
    </source>
</evidence>
<evidence type="ECO:0000256" key="4">
    <source>
        <dbReference type="ARBA" id="ARBA00008819"/>
    </source>
</evidence>
<feature type="domain" description="BPG-independent PGAM N-terminal" evidence="12">
    <location>
        <begin position="143"/>
        <end position="370"/>
    </location>
</feature>
<comment type="similarity">
    <text evidence="4">Belongs to the BPG-independent phosphoglycerate mutase family.</text>
</comment>
<evidence type="ECO:0000256" key="7">
    <source>
        <dbReference type="ARBA" id="ARBA00023152"/>
    </source>
</evidence>
<dbReference type="Proteomes" id="UP000001058">
    <property type="component" value="Unassembled WGS sequence"/>
</dbReference>
<dbReference type="EC" id="5.4.2.12" evidence="5"/>
<dbReference type="EMBL" id="GL378546">
    <property type="protein sequence ID" value="EFJ39475.1"/>
    <property type="molecule type" value="Genomic_DNA"/>
</dbReference>
<keyword evidence="7" id="KW-0324">Glycolysis</keyword>
<dbReference type="GO" id="GO:0005737">
    <property type="term" value="C:cytoplasm"/>
    <property type="evidence" value="ECO:0007669"/>
    <property type="project" value="InterPro"/>
</dbReference>
<evidence type="ECO:0000256" key="8">
    <source>
        <dbReference type="ARBA" id="ARBA00023211"/>
    </source>
</evidence>
<evidence type="ECO:0000256" key="10">
    <source>
        <dbReference type="SAM" id="MobiDB-lite"/>
    </source>
</evidence>
<dbReference type="InParanoid" id="D8ULC1"/>
<keyword evidence="14" id="KW-1185">Reference proteome</keyword>
<comment type="catalytic activity">
    <reaction evidence="1">
        <text>(2R)-2-phosphoglycerate = (2R)-3-phosphoglycerate</text>
        <dbReference type="Rhea" id="RHEA:15901"/>
        <dbReference type="ChEBI" id="CHEBI:58272"/>
        <dbReference type="ChEBI" id="CHEBI:58289"/>
        <dbReference type="EC" id="5.4.2.12"/>
    </reaction>
</comment>
<dbReference type="GO" id="GO:0010037">
    <property type="term" value="P:response to carbon dioxide"/>
    <property type="evidence" value="ECO:0007669"/>
    <property type="project" value="UniProtKB-ARBA"/>
</dbReference>
<dbReference type="SUPFAM" id="SSF64158">
    <property type="entry name" value="2,3-Bisphosphoglycerate-independent phosphoglycerate mutase, substrate-binding domain"/>
    <property type="match status" value="1"/>
</dbReference>
<dbReference type="InterPro" id="IPR011258">
    <property type="entry name" value="BPG-indep_PGM_N"/>
</dbReference>
<comment type="pathway">
    <text evidence="3">Carbohydrate degradation; glycolysis; pyruvate from D-glyceraldehyde 3-phosphate: step 3/5.</text>
</comment>
<evidence type="ECO:0000256" key="3">
    <source>
        <dbReference type="ARBA" id="ARBA00004798"/>
    </source>
</evidence>
<comment type="cofactor">
    <cofactor evidence="2">
        <name>Mn(2+)</name>
        <dbReference type="ChEBI" id="CHEBI:29035"/>
    </cofactor>
</comment>
<dbReference type="InterPro" id="IPR005995">
    <property type="entry name" value="Pgm_bpd_ind"/>
</dbReference>
<dbReference type="InterPro" id="IPR036646">
    <property type="entry name" value="PGAM_B_sf"/>
</dbReference>
<dbReference type="KEGG" id="vcn:VOLCADRAFT_71079"/>
<dbReference type="GO" id="GO:0006007">
    <property type="term" value="P:glucose catabolic process"/>
    <property type="evidence" value="ECO:0007669"/>
    <property type="project" value="InterPro"/>
</dbReference>
<dbReference type="Gene3D" id="3.40.720.10">
    <property type="entry name" value="Alkaline Phosphatase, subunit A"/>
    <property type="match status" value="1"/>
</dbReference>
<keyword evidence="9" id="KW-0413">Isomerase</keyword>
<dbReference type="eggNOG" id="KOG4513">
    <property type="taxonomic scope" value="Eukaryota"/>
</dbReference>
<dbReference type="GO" id="GO:0004619">
    <property type="term" value="F:phosphoglycerate mutase activity"/>
    <property type="evidence" value="ECO:0007669"/>
    <property type="project" value="UniProtKB-EC"/>
</dbReference>
<feature type="region of interest" description="Disordered" evidence="10">
    <location>
        <begin position="1"/>
        <end position="36"/>
    </location>
</feature>